<keyword evidence="7" id="KW-0436">Ligase</keyword>
<keyword evidence="8" id="KW-1185">Reference proteome</keyword>
<evidence type="ECO:0000259" key="6">
    <source>
        <dbReference type="Pfam" id="PF04932"/>
    </source>
</evidence>
<protein>
    <submittedName>
        <fullName evidence="7">O-antigen ligase family protein</fullName>
    </submittedName>
</protein>
<feature type="domain" description="O-antigen ligase-related" evidence="6">
    <location>
        <begin position="210"/>
        <end position="353"/>
    </location>
</feature>
<feature type="transmembrane region" description="Helical" evidence="5">
    <location>
        <begin position="225"/>
        <end position="242"/>
    </location>
</feature>
<feature type="transmembrane region" description="Helical" evidence="5">
    <location>
        <begin position="85"/>
        <end position="105"/>
    </location>
</feature>
<evidence type="ECO:0000256" key="4">
    <source>
        <dbReference type="ARBA" id="ARBA00023136"/>
    </source>
</evidence>
<accession>A0ABW2SPL9</accession>
<keyword evidence="2 5" id="KW-0812">Transmembrane</keyword>
<dbReference type="PANTHER" id="PTHR37422:SF13">
    <property type="entry name" value="LIPOPOLYSACCHARIDE BIOSYNTHESIS PROTEIN PA4999-RELATED"/>
    <property type="match status" value="1"/>
</dbReference>
<sequence>MIDWLRARRVPVTVAAVFVLFNGVGFRNLLGIPLYAVFAVAVAAATVIALSGTGVRPPRMPGLLGAFLLVALASILWSQTRDMTAATLLLTGSLTGLALLIYRAFSDEAILAVFHRALQASVLVGLAFEVLVTAIGHPISALNPTTGLAELVPSANLSLWSEDRLLQGGPIQGFVGNRNGFGAIALLALVLACCLALERTISRADALLTLVPAIVALTLTRSATISVAAACLVILGAGAALMRRVSDAHKRLVSWSFIAFCLALGILVIRFWGVVLAGLDRSTDLTNRGVIWTEVAKYALMRPEGWGWVSAYWPTWRWPYGGITIQDHVTVPHAHNAFIEAWMELGIIGAALMIGLCAWLASSAWRLTEKQHRGDSVIPVAWMLTTAALIIQSLTESRLYYEGWWVLFVILAASVPSAFRLIDEPATPTRRDRAETRAAPVR</sequence>
<dbReference type="RefSeq" id="WP_380975783.1">
    <property type="nucleotide sequence ID" value="NZ_JBHTEF010000001.1"/>
</dbReference>
<feature type="transmembrane region" description="Helical" evidence="5">
    <location>
        <begin position="377"/>
        <end position="395"/>
    </location>
</feature>
<dbReference type="Pfam" id="PF04932">
    <property type="entry name" value="Wzy_C"/>
    <property type="match status" value="1"/>
</dbReference>
<dbReference type="InterPro" id="IPR007016">
    <property type="entry name" value="O-antigen_ligase-rel_domated"/>
</dbReference>
<evidence type="ECO:0000256" key="3">
    <source>
        <dbReference type="ARBA" id="ARBA00022989"/>
    </source>
</evidence>
<evidence type="ECO:0000313" key="8">
    <source>
        <dbReference type="Proteomes" id="UP001596527"/>
    </source>
</evidence>
<name>A0ABW2SPL9_9ACTO</name>
<keyword evidence="3 5" id="KW-1133">Transmembrane helix</keyword>
<gene>
    <name evidence="7" type="ORF">ACFQWG_12455</name>
</gene>
<feature type="transmembrane region" description="Helical" evidence="5">
    <location>
        <begin position="32"/>
        <end position="50"/>
    </location>
</feature>
<feature type="transmembrane region" description="Helical" evidence="5">
    <location>
        <begin position="345"/>
        <end position="365"/>
    </location>
</feature>
<dbReference type="GO" id="GO:0016874">
    <property type="term" value="F:ligase activity"/>
    <property type="evidence" value="ECO:0007669"/>
    <property type="project" value="UniProtKB-KW"/>
</dbReference>
<feature type="transmembrane region" description="Helical" evidence="5">
    <location>
        <begin position="254"/>
        <end position="279"/>
    </location>
</feature>
<feature type="transmembrane region" description="Helical" evidence="5">
    <location>
        <begin position="117"/>
        <end position="139"/>
    </location>
</feature>
<feature type="transmembrane region" description="Helical" evidence="5">
    <location>
        <begin position="401"/>
        <end position="422"/>
    </location>
</feature>
<proteinExistence type="predicted"/>
<organism evidence="7 8">
    <name type="scientific">Schaalia naturae</name>
    <dbReference type="NCBI Taxonomy" id="635203"/>
    <lineage>
        <taxon>Bacteria</taxon>
        <taxon>Bacillati</taxon>
        <taxon>Actinomycetota</taxon>
        <taxon>Actinomycetes</taxon>
        <taxon>Actinomycetales</taxon>
        <taxon>Actinomycetaceae</taxon>
        <taxon>Schaalia</taxon>
    </lineage>
</organism>
<evidence type="ECO:0000313" key="7">
    <source>
        <dbReference type="EMBL" id="MFC7582007.1"/>
    </source>
</evidence>
<comment type="caution">
    <text evidence="7">The sequence shown here is derived from an EMBL/GenBank/DDBJ whole genome shotgun (WGS) entry which is preliminary data.</text>
</comment>
<evidence type="ECO:0000256" key="1">
    <source>
        <dbReference type="ARBA" id="ARBA00004141"/>
    </source>
</evidence>
<dbReference type="Proteomes" id="UP001596527">
    <property type="component" value="Unassembled WGS sequence"/>
</dbReference>
<reference evidence="8" key="1">
    <citation type="journal article" date="2019" name="Int. J. Syst. Evol. Microbiol.">
        <title>The Global Catalogue of Microorganisms (GCM) 10K type strain sequencing project: providing services to taxonomists for standard genome sequencing and annotation.</title>
        <authorList>
            <consortium name="The Broad Institute Genomics Platform"/>
            <consortium name="The Broad Institute Genome Sequencing Center for Infectious Disease"/>
            <person name="Wu L."/>
            <person name="Ma J."/>
        </authorList>
    </citation>
    <scope>NUCLEOTIDE SEQUENCE [LARGE SCALE GENOMIC DNA]</scope>
    <source>
        <strain evidence="8">CCUG 56698</strain>
    </source>
</reference>
<evidence type="ECO:0000256" key="5">
    <source>
        <dbReference type="SAM" id="Phobius"/>
    </source>
</evidence>
<comment type="subcellular location">
    <subcellularLocation>
        <location evidence="1">Membrane</location>
        <topology evidence="1">Multi-pass membrane protein</topology>
    </subcellularLocation>
</comment>
<dbReference type="PANTHER" id="PTHR37422">
    <property type="entry name" value="TEICHURONIC ACID BIOSYNTHESIS PROTEIN TUAE"/>
    <property type="match status" value="1"/>
</dbReference>
<feature type="transmembrane region" description="Helical" evidence="5">
    <location>
        <begin position="62"/>
        <end position="79"/>
    </location>
</feature>
<feature type="transmembrane region" description="Helical" evidence="5">
    <location>
        <begin position="180"/>
        <end position="197"/>
    </location>
</feature>
<dbReference type="InterPro" id="IPR051533">
    <property type="entry name" value="WaaL-like"/>
</dbReference>
<evidence type="ECO:0000256" key="2">
    <source>
        <dbReference type="ARBA" id="ARBA00022692"/>
    </source>
</evidence>
<keyword evidence="4 5" id="KW-0472">Membrane</keyword>
<dbReference type="EMBL" id="JBHTEF010000001">
    <property type="protein sequence ID" value="MFC7582007.1"/>
    <property type="molecule type" value="Genomic_DNA"/>
</dbReference>